<keyword evidence="2" id="KW-1185">Reference proteome</keyword>
<sequence>MYSVQQDKGSDKYQPALNMFCYQEEDTAQVVLRLKPAYLTPQPSPLTCAQQWRQWLSHWTPPSSVATHSSEMARTRSSIVTLLSKPLSYSPSSNLGLVNSHSHLDFPFSRVRHAATYAKLRLNHRDTLPDYYKGCVANFCNATTFNLHHM</sequence>
<comment type="caution">
    <text evidence="1">The sequence shown here is derived from an EMBL/GenBank/DDBJ whole genome shotgun (WGS) entry which is preliminary data.</text>
</comment>
<accession>A0ACB8E329</accession>
<gene>
    <name evidence="1" type="ORF">HPB49_020083</name>
</gene>
<protein>
    <submittedName>
        <fullName evidence="1">Uncharacterized protein</fullName>
    </submittedName>
</protein>
<evidence type="ECO:0000313" key="1">
    <source>
        <dbReference type="EMBL" id="KAH7980915.1"/>
    </source>
</evidence>
<dbReference type="EMBL" id="CM023470">
    <property type="protein sequence ID" value="KAH7980915.1"/>
    <property type="molecule type" value="Genomic_DNA"/>
</dbReference>
<reference evidence="1" key="1">
    <citation type="submission" date="2020-05" db="EMBL/GenBank/DDBJ databases">
        <title>Large-scale comparative analyses of tick genomes elucidate their genetic diversity and vector capacities.</title>
        <authorList>
            <person name="Jia N."/>
            <person name="Wang J."/>
            <person name="Shi W."/>
            <person name="Du L."/>
            <person name="Sun Y."/>
            <person name="Zhan W."/>
            <person name="Jiang J."/>
            <person name="Wang Q."/>
            <person name="Zhang B."/>
            <person name="Ji P."/>
            <person name="Sakyi L.B."/>
            <person name="Cui X."/>
            <person name="Yuan T."/>
            <person name="Jiang B."/>
            <person name="Yang W."/>
            <person name="Lam T.T.-Y."/>
            <person name="Chang Q."/>
            <person name="Ding S."/>
            <person name="Wang X."/>
            <person name="Zhu J."/>
            <person name="Ruan X."/>
            <person name="Zhao L."/>
            <person name="Wei J."/>
            <person name="Que T."/>
            <person name="Du C."/>
            <person name="Cheng J."/>
            <person name="Dai P."/>
            <person name="Han X."/>
            <person name="Huang E."/>
            <person name="Gao Y."/>
            <person name="Liu J."/>
            <person name="Shao H."/>
            <person name="Ye R."/>
            <person name="Li L."/>
            <person name="Wei W."/>
            <person name="Wang X."/>
            <person name="Wang C."/>
            <person name="Yang T."/>
            <person name="Huo Q."/>
            <person name="Li W."/>
            <person name="Guo W."/>
            <person name="Chen H."/>
            <person name="Zhou L."/>
            <person name="Ni X."/>
            <person name="Tian J."/>
            <person name="Zhou Y."/>
            <person name="Sheng Y."/>
            <person name="Liu T."/>
            <person name="Pan Y."/>
            <person name="Xia L."/>
            <person name="Li J."/>
            <person name="Zhao F."/>
            <person name="Cao W."/>
        </authorList>
    </citation>
    <scope>NUCLEOTIDE SEQUENCE</scope>
    <source>
        <strain evidence="1">Dsil-2018</strain>
    </source>
</reference>
<name>A0ACB8E329_DERSI</name>
<organism evidence="1 2">
    <name type="scientific">Dermacentor silvarum</name>
    <name type="common">Tick</name>
    <dbReference type="NCBI Taxonomy" id="543639"/>
    <lineage>
        <taxon>Eukaryota</taxon>
        <taxon>Metazoa</taxon>
        <taxon>Ecdysozoa</taxon>
        <taxon>Arthropoda</taxon>
        <taxon>Chelicerata</taxon>
        <taxon>Arachnida</taxon>
        <taxon>Acari</taxon>
        <taxon>Parasitiformes</taxon>
        <taxon>Ixodida</taxon>
        <taxon>Ixodoidea</taxon>
        <taxon>Ixodidae</taxon>
        <taxon>Rhipicephalinae</taxon>
        <taxon>Dermacentor</taxon>
    </lineage>
</organism>
<proteinExistence type="predicted"/>
<dbReference type="Proteomes" id="UP000821865">
    <property type="component" value="Chromosome 1"/>
</dbReference>
<evidence type="ECO:0000313" key="2">
    <source>
        <dbReference type="Proteomes" id="UP000821865"/>
    </source>
</evidence>